<dbReference type="GO" id="GO:0000976">
    <property type="term" value="F:transcription cis-regulatory region binding"/>
    <property type="evidence" value="ECO:0007669"/>
    <property type="project" value="TreeGrafter"/>
</dbReference>
<proteinExistence type="predicted"/>
<evidence type="ECO:0000256" key="1">
    <source>
        <dbReference type="ARBA" id="ARBA00023015"/>
    </source>
</evidence>
<evidence type="ECO:0000256" key="3">
    <source>
        <dbReference type="ARBA" id="ARBA00023163"/>
    </source>
</evidence>
<keyword evidence="3" id="KW-0804">Transcription</keyword>
<dbReference type="Gene3D" id="1.10.357.10">
    <property type="entry name" value="Tetracycline Repressor, domain 2"/>
    <property type="match status" value="1"/>
</dbReference>
<dbReference type="AlphaFoldDB" id="A0A542ZSI5"/>
<dbReference type="InterPro" id="IPR001647">
    <property type="entry name" value="HTH_TetR"/>
</dbReference>
<name>A0A542ZSI5_9ACTN</name>
<feature type="region of interest" description="Disordered" evidence="5">
    <location>
        <begin position="1"/>
        <end position="29"/>
    </location>
</feature>
<dbReference type="PANTHER" id="PTHR30055">
    <property type="entry name" value="HTH-TYPE TRANSCRIPTIONAL REGULATOR RUTR"/>
    <property type="match status" value="1"/>
</dbReference>
<accession>A0A542ZSI5</accession>
<feature type="DNA-binding region" description="H-T-H motif" evidence="4">
    <location>
        <begin position="52"/>
        <end position="71"/>
    </location>
</feature>
<dbReference type="Pfam" id="PF00440">
    <property type="entry name" value="TetR_N"/>
    <property type="match status" value="1"/>
</dbReference>
<dbReference type="PROSITE" id="PS50977">
    <property type="entry name" value="HTH_TETR_2"/>
    <property type="match status" value="1"/>
</dbReference>
<comment type="caution">
    <text evidence="7">The sequence shown here is derived from an EMBL/GenBank/DDBJ whole genome shotgun (WGS) entry which is preliminary data.</text>
</comment>
<dbReference type="RefSeq" id="WP_211345840.1">
    <property type="nucleotide sequence ID" value="NZ_BAAAMD010000001.1"/>
</dbReference>
<evidence type="ECO:0000256" key="5">
    <source>
        <dbReference type="SAM" id="MobiDB-lite"/>
    </source>
</evidence>
<dbReference type="GO" id="GO:0003700">
    <property type="term" value="F:DNA-binding transcription factor activity"/>
    <property type="evidence" value="ECO:0007669"/>
    <property type="project" value="TreeGrafter"/>
</dbReference>
<dbReference type="Proteomes" id="UP000316196">
    <property type="component" value="Unassembled WGS sequence"/>
</dbReference>
<keyword evidence="8" id="KW-1185">Reference proteome</keyword>
<evidence type="ECO:0000256" key="2">
    <source>
        <dbReference type="ARBA" id="ARBA00023125"/>
    </source>
</evidence>
<protein>
    <submittedName>
        <fullName evidence="7">TetR family transcriptional regulator</fullName>
    </submittedName>
</protein>
<dbReference type="EMBL" id="VFOR01000001">
    <property type="protein sequence ID" value="TQL63314.1"/>
    <property type="molecule type" value="Genomic_DNA"/>
</dbReference>
<dbReference type="PANTHER" id="PTHR30055:SF234">
    <property type="entry name" value="HTH-TYPE TRANSCRIPTIONAL REGULATOR BETI"/>
    <property type="match status" value="1"/>
</dbReference>
<dbReference type="PRINTS" id="PR00455">
    <property type="entry name" value="HTHTETR"/>
</dbReference>
<dbReference type="InterPro" id="IPR023772">
    <property type="entry name" value="DNA-bd_HTH_TetR-type_CS"/>
</dbReference>
<sequence>MSDSRRPDGGAAGVARDGAADGKKPSATVPTRERILEAARTIALDHGYKGTTLAMIQKRAGVHAGSFYWHFKDKDALFAELVRQAHKQSQVMEQPLEDDEDSNPLQVMLSSIVDNPRRYGLWRFNLQLMLDRDMLNSATAEEIRALRRMTQCMLTDAWVGKVPANVLERHPDLPGQMADYALATVEGCVLSRIAGTQRDEGMITEAATSVIAAMVAQACREVGEPVPDFFDARARALMNAID</sequence>
<feature type="domain" description="HTH tetR-type" evidence="6">
    <location>
        <begin position="29"/>
        <end position="89"/>
    </location>
</feature>
<reference evidence="7 8" key="1">
    <citation type="submission" date="2019-06" db="EMBL/GenBank/DDBJ databases">
        <title>Sequencing the genomes of 1000 actinobacteria strains.</title>
        <authorList>
            <person name="Klenk H.-P."/>
        </authorList>
    </citation>
    <scope>NUCLEOTIDE SEQUENCE [LARGE SCALE GENOMIC DNA]</scope>
    <source>
        <strain evidence="7 8">DSM 8251</strain>
    </source>
</reference>
<keyword evidence="1" id="KW-0805">Transcription regulation</keyword>
<evidence type="ECO:0000313" key="8">
    <source>
        <dbReference type="Proteomes" id="UP000316196"/>
    </source>
</evidence>
<dbReference type="InterPro" id="IPR009057">
    <property type="entry name" value="Homeodomain-like_sf"/>
</dbReference>
<dbReference type="InterPro" id="IPR050109">
    <property type="entry name" value="HTH-type_TetR-like_transc_reg"/>
</dbReference>
<dbReference type="SUPFAM" id="SSF46689">
    <property type="entry name" value="Homeodomain-like"/>
    <property type="match status" value="1"/>
</dbReference>
<dbReference type="PROSITE" id="PS01081">
    <property type="entry name" value="HTH_TETR_1"/>
    <property type="match status" value="1"/>
</dbReference>
<organism evidence="7 8">
    <name type="scientific">Propioniferax innocua</name>
    <dbReference type="NCBI Taxonomy" id="1753"/>
    <lineage>
        <taxon>Bacteria</taxon>
        <taxon>Bacillati</taxon>
        <taxon>Actinomycetota</taxon>
        <taxon>Actinomycetes</taxon>
        <taxon>Propionibacteriales</taxon>
        <taxon>Propionibacteriaceae</taxon>
        <taxon>Propioniferax</taxon>
    </lineage>
</organism>
<evidence type="ECO:0000313" key="7">
    <source>
        <dbReference type="EMBL" id="TQL63314.1"/>
    </source>
</evidence>
<gene>
    <name evidence="7" type="ORF">FB460_1116</name>
</gene>
<evidence type="ECO:0000259" key="6">
    <source>
        <dbReference type="PROSITE" id="PS50977"/>
    </source>
</evidence>
<keyword evidence="2 4" id="KW-0238">DNA-binding</keyword>
<evidence type="ECO:0000256" key="4">
    <source>
        <dbReference type="PROSITE-ProRule" id="PRU00335"/>
    </source>
</evidence>